<name>A0A182P638_9DIPT</name>
<dbReference type="SMART" id="SM00339">
    <property type="entry name" value="FH"/>
    <property type="match status" value="1"/>
</dbReference>
<evidence type="ECO:0000313" key="9">
    <source>
        <dbReference type="EnsemblMetazoa" id="AEPI002386-PA"/>
    </source>
</evidence>
<dbReference type="InterPro" id="IPR001766">
    <property type="entry name" value="Fork_head_dom"/>
</dbReference>
<dbReference type="AlphaFoldDB" id="A0A182P638"/>
<evidence type="ECO:0000256" key="2">
    <source>
        <dbReference type="ARBA" id="ARBA00023015"/>
    </source>
</evidence>
<dbReference type="GO" id="GO:0005634">
    <property type="term" value="C:nucleus"/>
    <property type="evidence" value="ECO:0007669"/>
    <property type="project" value="UniProtKB-SubCell"/>
</dbReference>
<feature type="region of interest" description="Disordered" evidence="7">
    <location>
        <begin position="318"/>
        <end position="377"/>
    </location>
</feature>
<evidence type="ECO:0000256" key="3">
    <source>
        <dbReference type="ARBA" id="ARBA00023125"/>
    </source>
</evidence>
<dbReference type="PANTHER" id="PTHR45881">
    <property type="entry name" value="CHECKPOINT SUPPRESSOR 1-LIKE, ISOFORM A-RELATED"/>
    <property type="match status" value="1"/>
</dbReference>
<dbReference type="STRING" id="199890.A0A182P638"/>
<keyword evidence="3 6" id="KW-0238">DNA-binding</keyword>
<dbReference type="InterPro" id="IPR036388">
    <property type="entry name" value="WH-like_DNA-bd_sf"/>
</dbReference>
<feature type="compositionally biased region" description="Polar residues" evidence="7">
    <location>
        <begin position="56"/>
        <end position="67"/>
    </location>
</feature>
<organism evidence="9 10">
    <name type="scientific">Anopheles epiroticus</name>
    <dbReference type="NCBI Taxonomy" id="199890"/>
    <lineage>
        <taxon>Eukaryota</taxon>
        <taxon>Metazoa</taxon>
        <taxon>Ecdysozoa</taxon>
        <taxon>Arthropoda</taxon>
        <taxon>Hexapoda</taxon>
        <taxon>Insecta</taxon>
        <taxon>Pterygota</taxon>
        <taxon>Neoptera</taxon>
        <taxon>Endopterygota</taxon>
        <taxon>Diptera</taxon>
        <taxon>Nematocera</taxon>
        <taxon>Culicoidea</taxon>
        <taxon>Culicidae</taxon>
        <taxon>Anophelinae</taxon>
        <taxon>Anopheles</taxon>
    </lineage>
</organism>
<keyword evidence="10" id="KW-1185">Reference proteome</keyword>
<dbReference type="SUPFAM" id="SSF46785">
    <property type="entry name" value="Winged helix' DNA-binding domain"/>
    <property type="match status" value="1"/>
</dbReference>
<proteinExistence type="predicted"/>
<keyword evidence="2" id="KW-0805">Transcription regulation</keyword>
<dbReference type="Gene3D" id="1.10.10.10">
    <property type="entry name" value="Winged helix-like DNA-binding domain superfamily/Winged helix DNA-binding domain"/>
    <property type="match status" value="1"/>
</dbReference>
<feature type="compositionally biased region" description="Acidic residues" evidence="7">
    <location>
        <begin position="140"/>
        <end position="173"/>
    </location>
</feature>
<protein>
    <recommendedName>
        <fullName evidence="8">Fork-head domain-containing protein</fullName>
    </recommendedName>
</protein>
<feature type="DNA-binding region" description="Fork-head" evidence="6">
    <location>
        <begin position="237"/>
        <end position="329"/>
    </location>
</feature>
<accession>A0A182P638</accession>
<dbReference type="PANTHER" id="PTHR45881:SF1">
    <property type="entry name" value="FORK HEAD PROTEIN HOMOLOG 2"/>
    <property type="match status" value="1"/>
</dbReference>
<reference evidence="9" key="2">
    <citation type="submission" date="2020-05" db="UniProtKB">
        <authorList>
            <consortium name="EnsemblMetazoa"/>
        </authorList>
    </citation>
    <scope>IDENTIFICATION</scope>
    <source>
        <strain evidence="9">Epiroticus2</strain>
    </source>
</reference>
<evidence type="ECO:0000256" key="4">
    <source>
        <dbReference type="ARBA" id="ARBA00023163"/>
    </source>
</evidence>
<feature type="region of interest" description="Disordered" evidence="7">
    <location>
        <begin position="47"/>
        <end position="84"/>
    </location>
</feature>
<dbReference type="Proteomes" id="UP000075885">
    <property type="component" value="Unassembled WGS sequence"/>
</dbReference>
<feature type="compositionally biased region" description="Basic residues" evidence="7">
    <location>
        <begin position="318"/>
        <end position="328"/>
    </location>
</feature>
<feature type="domain" description="Fork-head" evidence="8">
    <location>
        <begin position="237"/>
        <end position="329"/>
    </location>
</feature>
<evidence type="ECO:0000259" key="8">
    <source>
        <dbReference type="PROSITE" id="PS50039"/>
    </source>
</evidence>
<dbReference type="PRINTS" id="PR00053">
    <property type="entry name" value="FORKHEAD"/>
</dbReference>
<evidence type="ECO:0000256" key="7">
    <source>
        <dbReference type="SAM" id="MobiDB-lite"/>
    </source>
</evidence>
<evidence type="ECO:0000256" key="5">
    <source>
        <dbReference type="ARBA" id="ARBA00023242"/>
    </source>
</evidence>
<evidence type="ECO:0000313" key="10">
    <source>
        <dbReference type="Proteomes" id="UP000075885"/>
    </source>
</evidence>
<dbReference type="VEuPathDB" id="VectorBase:AEPI002386"/>
<evidence type="ECO:0000256" key="6">
    <source>
        <dbReference type="PROSITE-ProRule" id="PRU00089"/>
    </source>
</evidence>
<keyword evidence="5 6" id="KW-0539">Nucleus</keyword>
<feature type="compositionally biased region" description="Low complexity" evidence="7">
    <location>
        <begin position="367"/>
        <end position="377"/>
    </location>
</feature>
<dbReference type="PROSITE" id="PS50039">
    <property type="entry name" value="FORK_HEAD_3"/>
    <property type="match status" value="1"/>
</dbReference>
<dbReference type="Pfam" id="PF00250">
    <property type="entry name" value="Forkhead"/>
    <property type="match status" value="1"/>
</dbReference>
<feature type="region of interest" description="Disordered" evidence="7">
    <location>
        <begin position="99"/>
        <end position="174"/>
    </location>
</feature>
<dbReference type="CDD" id="cd00059">
    <property type="entry name" value="FH_FOX"/>
    <property type="match status" value="1"/>
</dbReference>
<dbReference type="EnsemblMetazoa" id="AEPI002386-RA">
    <property type="protein sequence ID" value="AEPI002386-PA"/>
    <property type="gene ID" value="AEPI002386"/>
</dbReference>
<sequence>MTQLEDDDLLNNLLKIPGTIIIYNNDMSSYDYVLNAHNVTLPLTPATSTAGSATSEQSVDDLNSSASIDGISSPGPATTTNPICTGGFSQLPVYSPTTSMALDTPGSSELDHSFGSVEPSGPGIMSSSLEDATGTGLPGEAEEIEQDELEYEEMETGPEEPREEDEDDDDSEPELTNLSWLTELKNITNLTPSDAAAPLTDLPTARFNKFIAQVRRSRETYDKRKEQYTSLSSSLEKPPFNYAQIIAMAMLDEGRMTLKQICKWIQEKFSYYKVHKNWNNSIRHNLSLSFFFTKVQRAKDEKGKGGYWELSMDVSKSERRRVRVRQRNKAANGGSQGNRRTTAGRYESTKGSTNGTAADPAGSTITNNNNNDQAVNNNLPKYRTVASPETIARTTSPTIDCISVGDTLRSDQDQLITLDTNNNNCANQQQQQPERSTPVGPMQVQNVMIDIIDNYSKSTIDPTVLSHQTAVQMGEAQLPTLQPVTEQLTVNEEQLMRASAMVDGCTINFDSIINGENGASIFSNLNVDEIFSDNEIPQPANDDIIVPFFSNVQQVQAGPNVVVETIPYYLPDMGTFDESDFGNLININEQEISDEFLNEHGFL</sequence>
<dbReference type="GO" id="GO:0000981">
    <property type="term" value="F:DNA-binding transcription factor activity, RNA polymerase II-specific"/>
    <property type="evidence" value="ECO:0007669"/>
    <property type="project" value="TreeGrafter"/>
</dbReference>
<dbReference type="FunFam" id="1.10.10.10:FF:000530">
    <property type="entry name" value="Forkhead box protein (AaegFOXM2)"/>
    <property type="match status" value="1"/>
</dbReference>
<dbReference type="GO" id="GO:0000978">
    <property type="term" value="F:RNA polymerase II cis-regulatory region sequence-specific DNA binding"/>
    <property type="evidence" value="ECO:0007669"/>
    <property type="project" value="TreeGrafter"/>
</dbReference>
<comment type="subcellular location">
    <subcellularLocation>
        <location evidence="1 6">Nucleus</location>
    </subcellularLocation>
</comment>
<dbReference type="InterPro" id="IPR036390">
    <property type="entry name" value="WH_DNA-bd_sf"/>
</dbReference>
<keyword evidence="4" id="KW-0804">Transcription</keyword>
<reference evidence="10" key="1">
    <citation type="submission" date="2013-03" db="EMBL/GenBank/DDBJ databases">
        <title>The Genome Sequence of Anopheles epiroticus epiroticus2.</title>
        <authorList>
            <consortium name="The Broad Institute Genomics Platform"/>
            <person name="Neafsey D.E."/>
            <person name="Howell P."/>
            <person name="Walker B."/>
            <person name="Young S.K."/>
            <person name="Zeng Q."/>
            <person name="Gargeya S."/>
            <person name="Fitzgerald M."/>
            <person name="Haas B."/>
            <person name="Abouelleil A."/>
            <person name="Allen A.W."/>
            <person name="Alvarado L."/>
            <person name="Arachchi H.M."/>
            <person name="Berlin A.M."/>
            <person name="Chapman S.B."/>
            <person name="Gainer-Dewar J."/>
            <person name="Goldberg J."/>
            <person name="Griggs A."/>
            <person name="Gujja S."/>
            <person name="Hansen M."/>
            <person name="Howarth C."/>
            <person name="Imamovic A."/>
            <person name="Ireland A."/>
            <person name="Larimer J."/>
            <person name="McCowan C."/>
            <person name="Murphy C."/>
            <person name="Pearson M."/>
            <person name="Poon T.W."/>
            <person name="Priest M."/>
            <person name="Roberts A."/>
            <person name="Saif S."/>
            <person name="Shea T."/>
            <person name="Sisk P."/>
            <person name="Sykes S."/>
            <person name="Wortman J."/>
            <person name="Nusbaum C."/>
            <person name="Birren B."/>
        </authorList>
    </citation>
    <scope>NUCLEOTIDE SEQUENCE [LARGE SCALE GENOMIC DNA]</scope>
    <source>
        <strain evidence="10">Epiroticus2</strain>
    </source>
</reference>
<evidence type="ECO:0000256" key="1">
    <source>
        <dbReference type="ARBA" id="ARBA00004123"/>
    </source>
</evidence>